<dbReference type="OrthoDB" id="5288718at2759"/>
<proteinExistence type="predicted"/>
<gene>
    <name evidence="1" type="ORF">CMUS01_10203</name>
</gene>
<accession>A0A8H6K4F0</accession>
<protein>
    <submittedName>
        <fullName evidence="1">Aminodeoxychorismate lyase</fullName>
    </submittedName>
</protein>
<keyword evidence="2" id="KW-1185">Reference proteome</keyword>
<dbReference type="AlphaFoldDB" id="A0A8H6K4F0"/>
<dbReference type="GO" id="GO:0016829">
    <property type="term" value="F:lyase activity"/>
    <property type="evidence" value="ECO:0007669"/>
    <property type="project" value="UniProtKB-KW"/>
</dbReference>
<dbReference type="Gene3D" id="3.20.10.10">
    <property type="entry name" value="D-amino Acid Aminotransferase, subunit A, domain 2"/>
    <property type="match status" value="1"/>
</dbReference>
<evidence type="ECO:0000313" key="2">
    <source>
        <dbReference type="Proteomes" id="UP000639643"/>
    </source>
</evidence>
<name>A0A8H6K4F0_9PEZI</name>
<dbReference type="EMBL" id="WIGM01000463">
    <property type="protein sequence ID" value="KAF6824518.1"/>
    <property type="molecule type" value="Genomic_DNA"/>
</dbReference>
<evidence type="ECO:0000313" key="1">
    <source>
        <dbReference type="EMBL" id="KAF6824518.1"/>
    </source>
</evidence>
<dbReference type="SUPFAM" id="SSF56752">
    <property type="entry name" value="D-aminoacid aminotransferase-like PLP-dependent enzymes"/>
    <property type="match status" value="1"/>
</dbReference>
<dbReference type="InterPro" id="IPR036038">
    <property type="entry name" value="Aminotransferase-like"/>
</dbReference>
<comment type="caution">
    <text evidence="1">The sequence shown here is derived from an EMBL/GenBank/DDBJ whole genome shotgun (WGS) entry which is preliminary data.</text>
</comment>
<keyword evidence="1" id="KW-0456">Lyase</keyword>
<dbReference type="Pfam" id="PF01063">
    <property type="entry name" value="Aminotran_4"/>
    <property type="match status" value="1"/>
</dbReference>
<organism evidence="1 2">
    <name type="scientific">Colletotrichum musicola</name>
    <dbReference type="NCBI Taxonomy" id="2175873"/>
    <lineage>
        <taxon>Eukaryota</taxon>
        <taxon>Fungi</taxon>
        <taxon>Dikarya</taxon>
        <taxon>Ascomycota</taxon>
        <taxon>Pezizomycotina</taxon>
        <taxon>Sordariomycetes</taxon>
        <taxon>Hypocreomycetidae</taxon>
        <taxon>Glomerellales</taxon>
        <taxon>Glomerellaceae</taxon>
        <taxon>Colletotrichum</taxon>
        <taxon>Colletotrichum orchidearum species complex</taxon>
    </lineage>
</organism>
<sequence>MVSNDDVEVVTSDPNFEIITTLAYSAGLPVNKASLPAPHCYLLQHAIDRLRAAASDLLWISVVQDLRSSKRLHSVSSEIDAHMTSTHGEASQDPSRRFIVRLAFKKDGILRIMSGPRPSSTDPLYPTSLSNEPPGFEVMPVYLDTQPTTPSLFTRHKTIYRVPYNAAWERAGLDEETSTAECDILLQNGDGHVMGAVFRTVYFYRKGSFVTPSEGTGCKIGVSRRWALENAGVEQALIAAADVEDGEVVWLSSAVGGFTRGRVTLGGRKGAR</sequence>
<dbReference type="Proteomes" id="UP000639643">
    <property type="component" value="Unassembled WGS sequence"/>
</dbReference>
<reference evidence="1" key="1">
    <citation type="journal article" date="2020" name="Phytopathology">
        <title>Genome Sequence Resources of Colletotrichum truncatum, C. plurivorum, C. musicola, and C. sojae: Four Species Pathogenic to Soybean (Glycine max).</title>
        <authorList>
            <person name="Rogerio F."/>
            <person name="Boufleur T.R."/>
            <person name="Ciampi-Guillardi M."/>
            <person name="Sukno S.A."/>
            <person name="Thon M.R."/>
            <person name="Massola Junior N.S."/>
            <person name="Baroncelli R."/>
        </authorList>
    </citation>
    <scope>NUCLEOTIDE SEQUENCE</scope>
    <source>
        <strain evidence="1">LFN0074</strain>
    </source>
</reference>
<dbReference type="InterPro" id="IPR043132">
    <property type="entry name" value="BCAT-like_C"/>
</dbReference>
<dbReference type="InterPro" id="IPR001544">
    <property type="entry name" value="Aminotrans_IV"/>
</dbReference>